<evidence type="ECO:0000313" key="2">
    <source>
        <dbReference type="EMBL" id="KTB42542.1"/>
    </source>
</evidence>
<dbReference type="EMBL" id="LATX01001318">
    <property type="protein sequence ID" value="KTB42542.1"/>
    <property type="molecule type" value="Genomic_DNA"/>
</dbReference>
<feature type="compositionally biased region" description="Polar residues" evidence="1">
    <location>
        <begin position="77"/>
        <end position="96"/>
    </location>
</feature>
<organism evidence="2 3">
    <name type="scientific">Moniliophthora roreri</name>
    <name type="common">Frosty pod rot fungus</name>
    <name type="synonym">Monilia roreri</name>
    <dbReference type="NCBI Taxonomy" id="221103"/>
    <lineage>
        <taxon>Eukaryota</taxon>
        <taxon>Fungi</taxon>
        <taxon>Dikarya</taxon>
        <taxon>Basidiomycota</taxon>
        <taxon>Agaricomycotina</taxon>
        <taxon>Agaricomycetes</taxon>
        <taxon>Agaricomycetidae</taxon>
        <taxon>Agaricales</taxon>
        <taxon>Marasmiineae</taxon>
        <taxon>Marasmiaceae</taxon>
        <taxon>Moniliophthora</taxon>
    </lineage>
</organism>
<sequence>MTHKAKSELATVVPSFSKSKDNSLSQLSALNAATLSILHLHCTMLFSIVVAFGNTLKDSLLLSPPACSSASSKTKQKPQPTSSTQVTIKTKLSSSKCKVPDISLPQPPAGKHSQTATKAADKSSNPKGKKRAVNSPSDEKGKDISFLF</sequence>
<reference evidence="2 3" key="1">
    <citation type="submission" date="2015-12" db="EMBL/GenBank/DDBJ databases">
        <title>Draft genome sequence of Moniliophthora roreri, the causal agent of frosty pod rot of cacao.</title>
        <authorList>
            <person name="Aime M.C."/>
            <person name="Diaz-Valderrama J.R."/>
            <person name="Kijpornyongpan T."/>
            <person name="Phillips-Mora W."/>
        </authorList>
    </citation>
    <scope>NUCLEOTIDE SEQUENCE [LARGE SCALE GENOMIC DNA]</scope>
    <source>
        <strain evidence="2 3">MCA 2952</strain>
    </source>
</reference>
<proteinExistence type="predicted"/>
<dbReference type="AlphaFoldDB" id="A0A0W0G1V6"/>
<feature type="compositionally biased region" description="Polar residues" evidence="1">
    <location>
        <begin position="112"/>
        <end position="126"/>
    </location>
</feature>
<gene>
    <name evidence="2" type="ORF">WG66_4871</name>
</gene>
<evidence type="ECO:0000256" key="1">
    <source>
        <dbReference type="SAM" id="MobiDB-lite"/>
    </source>
</evidence>
<comment type="caution">
    <text evidence="2">The sequence shown here is derived from an EMBL/GenBank/DDBJ whole genome shotgun (WGS) entry which is preliminary data.</text>
</comment>
<dbReference type="Proteomes" id="UP000054988">
    <property type="component" value="Unassembled WGS sequence"/>
</dbReference>
<feature type="region of interest" description="Disordered" evidence="1">
    <location>
        <begin position="65"/>
        <end position="148"/>
    </location>
</feature>
<name>A0A0W0G1V6_MONRR</name>
<accession>A0A0W0G1V6</accession>
<evidence type="ECO:0000313" key="3">
    <source>
        <dbReference type="Proteomes" id="UP000054988"/>
    </source>
</evidence>
<feature type="compositionally biased region" description="Basic and acidic residues" evidence="1">
    <location>
        <begin position="137"/>
        <end position="148"/>
    </location>
</feature>
<protein>
    <submittedName>
        <fullName evidence="2">Uncharacterized protein</fullName>
    </submittedName>
</protein>